<protein>
    <recommendedName>
        <fullName evidence="2">Alcohol dehydrogenase-like N-terminal domain-containing protein</fullName>
    </recommendedName>
</protein>
<accession>A0ABP2UT17</accession>
<name>A0ABP2UT17_9ENTE</name>
<evidence type="ECO:0000256" key="1">
    <source>
        <dbReference type="ARBA" id="ARBA00022857"/>
    </source>
</evidence>
<sequence>MKRFAITGYGPANEVFQEITVPSREVTSNHLRVNLKAFSINPYDVALRLGKMQEMRQLKFPYVLGNDGAGVVTEVASDVTHFHVGDQVVVHPISGAYGEEIVLQNF</sequence>
<dbReference type="PANTHER" id="PTHR44154:SF1">
    <property type="entry name" value="QUINONE OXIDOREDUCTASE"/>
    <property type="match status" value="1"/>
</dbReference>
<reference evidence="3 4" key="1">
    <citation type="submission" date="2013-02" db="EMBL/GenBank/DDBJ databases">
        <title>The Genome Sequence of Enterococcus villorum ATCC_700913.</title>
        <authorList>
            <consortium name="The Broad Institute Genome Sequencing Platform"/>
            <consortium name="The Broad Institute Genome Sequencing Center for Infectious Disease"/>
            <person name="Earl A.M."/>
            <person name="Gilmore M.S."/>
            <person name="Lebreton F."/>
            <person name="Walker B."/>
            <person name="Young S.K."/>
            <person name="Zeng Q."/>
            <person name="Gargeya S."/>
            <person name="Fitzgerald M."/>
            <person name="Haas B."/>
            <person name="Abouelleil A."/>
            <person name="Alvarado L."/>
            <person name="Arachchi H.M."/>
            <person name="Berlin A.M."/>
            <person name="Chapman S.B."/>
            <person name="Dewar J."/>
            <person name="Goldberg J."/>
            <person name="Griggs A."/>
            <person name="Gujja S."/>
            <person name="Hansen M."/>
            <person name="Howarth C."/>
            <person name="Imamovic A."/>
            <person name="Larimer J."/>
            <person name="McCowan C."/>
            <person name="Murphy C."/>
            <person name="Neiman D."/>
            <person name="Pearson M."/>
            <person name="Priest M."/>
            <person name="Roberts A."/>
            <person name="Saif S."/>
            <person name="Shea T."/>
            <person name="Sisk P."/>
            <person name="Sykes S."/>
            <person name="Wortman J."/>
            <person name="Nusbaum C."/>
            <person name="Birren B."/>
        </authorList>
    </citation>
    <scope>NUCLEOTIDE SEQUENCE [LARGE SCALE GENOMIC DNA]</scope>
    <source>
        <strain evidence="3 4">ATCC 700913</strain>
    </source>
</reference>
<dbReference type="Gene3D" id="3.90.180.10">
    <property type="entry name" value="Medium-chain alcohol dehydrogenases, catalytic domain"/>
    <property type="match status" value="1"/>
</dbReference>
<dbReference type="Pfam" id="PF08240">
    <property type="entry name" value="ADH_N"/>
    <property type="match status" value="1"/>
</dbReference>
<evidence type="ECO:0000259" key="2">
    <source>
        <dbReference type="Pfam" id="PF08240"/>
    </source>
</evidence>
<evidence type="ECO:0000313" key="4">
    <source>
        <dbReference type="Proteomes" id="UP000013866"/>
    </source>
</evidence>
<dbReference type="Proteomes" id="UP000013866">
    <property type="component" value="Unassembled WGS sequence"/>
</dbReference>
<keyword evidence="4" id="KW-1185">Reference proteome</keyword>
<dbReference type="InterPro" id="IPR013154">
    <property type="entry name" value="ADH-like_N"/>
</dbReference>
<keyword evidence="1" id="KW-0521">NADP</keyword>
<feature type="domain" description="Alcohol dehydrogenase-like N-terminal" evidence="2">
    <location>
        <begin position="29"/>
        <end position="94"/>
    </location>
</feature>
<proteinExistence type="predicted"/>
<dbReference type="InterPro" id="IPR011032">
    <property type="entry name" value="GroES-like_sf"/>
</dbReference>
<dbReference type="PANTHER" id="PTHR44154">
    <property type="entry name" value="QUINONE OXIDOREDUCTASE"/>
    <property type="match status" value="1"/>
</dbReference>
<dbReference type="InterPro" id="IPR051603">
    <property type="entry name" value="Zinc-ADH_QOR/CCCR"/>
</dbReference>
<dbReference type="EMBL" id="AJAN01000018">
    <property type="protein sequence ID" value="EOH91980.1"/>
    <property type="molecule type" value="Genomic_DNA"/>
</dbReference>
<gene>
    <name evidence="3" type="ORF">UAO_00651</name>
</gene>
<organism evidence="3 4">
    <name type="scientific">Enterococcus villorum ATCC 700913</name>
    <dbReference type="NCBI Taxonomy" id="1158604"/>
    <lineage>
        <taxon>Bacteria</taxon>
        <taxon>Bacillati</taxon>
        <taxon>Bacillota</taxon>
        <taxon>Bacilli</taxon>
        <taxon>Lactobacillales</taxon>
        <taxon>Enterococcaceae</taxon>
        <taxon>Enterococcus</taxon>
    </lineage>
</organism>
<evidence type="ECO:0000313" key="3">
    <source>
        <dbReference type="EMBL" id="EOH91980.1"/>
    </source>
</evidence>
<dbReference type="SUPFAM" id="SSF50129">
    <property type="entry name" value="GroES-like"/>
    <property type="match status" value="1"/>
</dbReference>
<comment type="caution">
    <text evidence="3">The sequence shown here is derived from an EMBL/GenBank/DDBJ whole genome shotgun (WGS) entry which is preliminary data.</text>
</comment>